<name>A0A9X1YAH5_9PROT</name>
<dbReference type="Gene3D" id="3.10.180.10">
    <property type="entry name" value="2,3-Dihydroxybiphenyl 1,2-Dioxygenase, domain 1"/>
    <property type="match status" value="1"/>
</dbReference>
<accession>A0A9X1YAH5</accession>
<dbReference type="Proteomes" id="UP001139516">
    <property type="component" value="Unassembled WGS sequence"/>
</dbReference>
<sequence>MSGTLRLARLDLPCRDLARQRDFYTRILGLKPVEEGPEGICYGLGTVAFLLRPRGDALFPSEGGPGLLLAFPVEEAELDRWHRRVLTNRVAVLDPPRPLPMGGRAVRISDPEGNVIEFYTEG</sequence>
<dbReference type="EMBL" id="JALPRX010000108">
    <property type="protein sequence ID" value="MCK8787159.1"/>
    <property type="molecule type" value="Genomic_DNA"/>
</dbReference>
<evidence type="ECO:0000259" key="1">
    <source>
        <dbReference type="PROSITE" id="PS51819"/>
    </source>
</evidence>
<dbReference type="InterPro" id="IPR004360">
    <property type="entry name" value="Glyas_Fos-R_dOase_dom"/>
</dbReference>
<dbReference type="SUPFAM" id="SSF54593">
    <property type="entry name" value="Glyoxalase/Bleomycin resistance protein/Dihydroxybiphenyl dioxygenase"/>
    <property type="match status" value="1"/>
</dbReference>
<protein>
    <submittedName>
        <fullName evidence="2">VOC family protein</fullName>
    </submittedName>
</protein>
<dbReference type="InterPro" id="IPR029068">
    <property type="entry name" value="Glyas_Bleomycin-R_OHBP_Dase"/>
</dbReference>
<reference evidence="2" key="1">
    <citation type="submission" date="2022-04" db="EMBL/GenBank/DDBJ databases">
        <title>Roseomonas acroporae sp. nov., isolated from coral Acropora digitifera.</title>
        <authorList>
            <person name="Sun H."/>
        </authorList>
    </citation>
    <scope>NUCLEOTIDE SEQUENCE</scope>
    <source>
        <strain evidence="2">NAR14</strain>
    </source>
</reference>
<dbReference type="PROSITE" id="PS51819">
    <property type="entry name" value="VOC"/>
    <property type="match status" value="1"/>
</dbReference>
<dbReference type="InterPro" id="IPR037523">
    <property type="entry name" value="VOC_core"/>
</dbReference>
<gene>
    <name evidence="2" type="ORF">M0638_22550</name>
</gene>
<evidence type="ECO:0000313" key="2">
    <source>
        <dbReference type="EMBL" id="MCK8787159.1"/>
    </source>
</evidence>
<keyword evidence="3" id="KW-1185">Reference proteome</keyword>
<comment type="caution">
    <text evidence="2">The sequence shown here is derived from an EMBL/GenBank/DDBJ whole genome shotgun (WGS) entry which is preliminary data.</text>
</comment>
<evidence type="ECO:0000313" key="3">
    <source>
        <dbReference type="Proteomes" id="UP001139516"/>
    </source>
</evidence>
<dbReference type="AlphaFoldDB" id="A0A9X1YAH5"/>
<dbReference type="RefSeq" id="WP_248669211.1">
    <property type="nucleotide sequence ID" value="NZ_JALPRX010000108.1"/>
</dbReference>
<feature type="domain" description="VOC" evidence="1">
    <location>
        <begin position="6"/>
        <end position="121"/>
    </location>
</feature>
<proteinExistence type="predicted"/>
<dbReference type="Pfam" id="PF00903">
    <property type="entry name" value="Glyoxalase"/>
    <property type="match status" value="1"/>
</dbReference>
<organism evidence="2 3">
    <name type="scientific">Roseomonas acroporae</name>
    <dbReference type="NCBI Taxonomy" id="2937791"/>
    <lineage>
        <taxon>Bacteria</taxon>
        <taxon>Pseudomonadati</taxon>
        <taxon>Pseudomonadota</taxon>
        <taxon>Alphaproteobacteria</taxon>
        <taxon>Acetobacterales</taxon>
        <taxon>Roseomonadaceae</taxon>
        <taxon>Roseomonas</taxon>
    </lineage>
</organism>